<keyword evidence="6" id="KW-1185">Reference proteome</keyword>
<proteinExistence type="predicted"/>
<dbReference type="SUPFAM" id="SSF52540">
    <property type="entry name" value="P-loop containing nucleoside triphosphate hydrolases"/>
    <property type="match status" value="1"/>
</dbReference>
<dbReference type="InterPro" id="IPR017871">
    <property type="entry name" value="ABC_transporter-like_CS"/>
</dbReference>
<name>A0A846N425_9PROT</name>
<organism evidence="5 6">
    <name type="scientific">Rhizomicrobium palustre</name>
    <dbReference type="NCBI Taxonomy" id="189966"/>
    <lineage>
        <taxon>Bacteria</taxon>
        <taxon>Pseudomonadati</taxon>
        <taxon>Pseudomonadota</taxon>
        <taxon>Alphaproteobacteria</taxon>
        <taxon>Micropepsales</taxon>
        <taxon>Micropepsaceae</taxon>
        <taxon>Rhizomicrobium</taxon>
    </lineage>
</organism>
<dbReference type="InterPro" id="IPR050093">
    <property type="entry name" value="ABC_SmlMolc_Importer"/>
</dbReference>
<dbReference type="InterPro" id="IPR008995">
    <property type="entry name" value="Mo/tungstate-bd_C_term_dom"/>
</dbReference>
<dbReference type="RefSeq" id="WP_167083866.1">
    <property type="nucleotide sequence ID" value="NZ_BAAADC010000001.1"/>
</dbReference>
<dbReference type="InterPro" id="IPR027417">
    <property type="entry name" value="P-loop_NTPase"/>
</dbReference>
<dbReference type="AlphaFoldDB" id="A0A846N425"/>
<dbReference type="PANTHER" id="PTHR42781:SF4">
    <property type="entry name" value="SPERMIDINE_PUTRESCINE IMPORT ATP-BINDING PROTEIN POTA"/>
    <property type="match status" value="1"/>
</dbReference>
<evidence type="ECO:0000313" key="6">
    <source>
        <dbReference type="Proteomes" id="UP000570514"/>
    </source>
</evidence>
<dbReference type="Proteomes" id="UP000570514">
    <property type="component" value="Unassembled WGS sequence"/>
</dbReference>
<dbReference type="PROSITE" id="PS00211">
    <property type="entry name" value="ABC_TRANSPORTER_1"/>
    <property type="match status" value="1"/>
</dbReference>
<dbReference type="GO" id="GO:0022857">
    <property type="term" value="F:transmembrane transporter activity"/>
    <property type="evidence" value="ECO:0007669"/>
    <property type="project" value="InterPro"/>
</dbReference>
<sequence>MNAHQAIAAEPLLKLTGISKRFGHQDVLKDVTLDVEAGSFTCLVGPSGCGKTTLLRVLCGLETTEQGAILCGGRDITFSSAASRNMGLVFQSYALFPNLTVARNIAYGLPRGWSRRQIQDRVDALLDTVGLAGFAKRKPEELSGGQQQRVAIARALAPEPSVLLLDEPLSALDAQLRVQLRSELKSLQQRLGVTTVMVTHDQSEALAVADRIALMEQGRIVQAGSPFELYCHPKSRFVANFLGRMNFLAAKVLAAGVVQLASGFSFPADTGPILPGVDIDLGIRPEDVALAEDGAGVALTLRVQRREFLGSTMRLEAVEPQSGAMLALDLPQRLGRSHIEGAELQIFLPASRLHIFPAGAR</sequence>
<dbReference type="FunFam" id="3.40.50.300:FF:000425">
    <property type="entry name" value="Probable ABC transporter, ATP-binding subunit"/>
    <property type="match status" value="1"/>
</dbReference>
<dbReference type="InterPro" id="IPR003593">
    <property type="entry name" value="AAA+_ATPase"/>
</dbReference>
<accession>A0A846N425</accession>
<evidence type="ECO:0000256" key="1">
    <source>
        <dbReference type="ARBA" id="ARBA00022448"/>
    </source>
</evidence>
<keyword evidence="1" id="KW-0813">Transport</keyword>
<dbReference type="InterPro" id="IPR013611">
    <property type="entry name" value="Transp-assoc_OB_typ2"/>
</dbReference>
<dbReference type="GO" id="GO:0043190">
    <property type="term" value="C:ATP-binding cassette (ABC) transporter complex"/>
    <property type="evidence" value="ECO:0007669"/>
    <property type="project" value="InterPro"/>
</dbReference>
<evidence type="ECO:0000256" key="3">
    <source>
        <dbReference type="ARBA" id="ARBA00022840"/>
    </source>
</evidence>
<dbReference type="SMART" id="SM00382">
    <property type="entry name" value="AAA"/>
    <property type="match status" value="1"/>
</dbReference>
<dbReference type="Pfam" id="PF00005">
    <property type="entry name" value="ABC_tran"/>
    <property type="match status" value="1"/>
</dbReference>
<dbReference type="InterPro" id="IPR012340">
    <property type="entry name" value="NA-bd_OB-fold"/>
</dbReference>
<reference evidence="5 6" key="1">
    <citation type="submission" date="2020-03" db="EMBL/GenBank/DDBJ databases">
        <title>Genomic Encyclopedia of Type Strains, Phase IV (KMG-IV): sequencing the most valuable type-strain genomes for metagenomic binning, comparative biology and taxonomic classification.</title>
        <authorList>
            <person name="Goeker M."/>
        </authorList>
    </citation>
    <scope>NUCLEOTIDE SEQUENCE [LARGE SCALE GENOMIC DNA]</scope>
    <source>
        <strain evidence="5 6">DSM 19867</strain>
    </source>
</reference>
<protein>
    <submittedName>
        <fullName evidence="5">Iron(III) transport system ATP-binding protein</fullName>
    </submittedName>
</protein>
<dbReference type="Gene3D" id="3.40.50.300">
    <property type="entry name" value="P-loop containing nucleotide triphosphate hydrolases"/>
    <property type="match status" value="1"/>
</dbReference>
<dbReference type="Gene3D" id="2.40.50.140">
    <property type="entry name" value="Nucleic acid-binding proteins"/>
    <property type="match status" value="1"/>
</dbReference>
<evidence type="ECO:0000256" key="2">
    <source>
        <dbReference type="ARBA" id="ARBA00022741"/>
    </source>
</evidence>
<keyword evidence="3 5" id="KW-0067">ATP-binding</keyword>
<gene>
    <name evidence="5" type="ORF">FHS83_003128</name>
</gene>
<dbReference type="PANTHER" id="PTHR42781">
    <property type="entry name" value="SPERMIDINE/PUTRESCINE IMPORT ATP-BINDING PROTEIN POTA"/>
    <property type="match status" value="1"/>
</dbReference>
<feature type="domain" description="ABC transporter" evidence="4">
    <location>
        <begin position="13"/>
        <end position="242"/>
    </location>
</feature>
<dbReference type="Gene3D" id="2.40.50.100">
    <property type="match status" value="1"/>
</dbReference>
<evidence type="ECO:0000259" key="4">
    <source>
        <dbReference type="PROSITE" id="PS50893"/>
    </source>
</evidence>
<dbReference type="InterPro" id="IPR003439">
    <property type="entry name" value="ABC_transporter-like_ATP-bd"/>
</dbReference>
<dbReference type="Pfam" id="PF08402">
    <property type="entry name" value="TOBE_2"/>
    <property type="match status" value="1"/>
</dbReference>
<dbReference type="SUPFAM" id="SSF50331">
    <property type="entry name" value="MOP-like"/>
    <property type="match status" value="1"/>
</dbReference>
<dbReference type="GO" id="GO:0015697">
    <property type="term" value="P:quaternary ammonium group transport"/>
    <property type="evidence" value="ECO:0007669"/>
    <property type="project" value="UniProtKB-ARBA"/>
</dbReference>
<dbReference type="GO" id="GO:0005524">
    <property type="term" value="F:ATP binding"/>
    <property type="evidence" value="ECO:0007669"/>
    <property type="project" value="UniProtKB-KW"/>
</dbReference>
<evidence type="ECO:0000313" key="5">
    <source>
        <dbReference type="EMBL" id="NIK89810.1"/>
    </source>
</evidence>
<dbReference type="PROSITE" id="PS50893">
    <property type="entry name" value="ABC_TRANSPORTER_2"/>
    <property type="match status" value="1"/>
</dbReference>
<keyword evidence="2" id="KW-0547">Nucleotide-binding</keyword>
<comment type="caution">
    <text evidence="5">The sequence shown here is derived from an EMBL/GenBank/DDBJ whole genome shotgun (WGS) entry which is preliminary data.</text>
</comment>
<dbReference type="GO" id="GO:0016887">
    <property type="term" value="F:ATP hydrolysis activity"/>
    <property type="evidence" value="ECO:0007669"/>
    <property type="project" value="InterPro"/>
</dbReference>
<dbReference type="EMBL" id="JAASRM010000001">
    <property type="protein sequence ID" value="NIK89810.1"/>
    <property type="molecule type" value="Genomic_DNA"/>
</dbReference>